<accession>K4F650</accession>
<sequence length="69" mass="8035">MPLYTYRCTHDECKQSIEKIVKIKDREDVKFDCPHCGNTQSMEFENFTPGDKGSNLYFKGNWFANTGGY</sequence>
<dbReference type="Pfam" id="PF09723">
    <property type="entry name" value="Zn_ribbon_8"/>
    <property type="match status" value="1"/>
</dbReference>
<feature type="domain" description="Putative regulatory protein FmdB zinc ribbon" evidence="1">
    <location>
        <begin position="1"/>
        <end position="42"/>
    </location>
</feature>
<dbReference type="NCBIfam" id="TIGR02605">
    <property type="entry name" value="CxxC_CxxC_SSSS"/>
    <property type="match status" value="1"/>
</dbReference>
<dbReference type="KEGG" id="vg:13994001"/>
<protein>
    <recommendedName>
        <fullName evidence="1">Putative regulatory protein FmdB zinc ribbon domain-containing protein</fullName>
    </recommendedName>
</protein>
<organism evidence="2 3">
    <name type="scientific">Cronobacter phage vB_CsaM_GAP32</name>
    <dbReference type="NCBI Taxonomy" id="1141136"/>
    <lineage>
        <taxon>Viruses</taxon>
        <taxon>Duplodnaviria</taxon>
        <taxon>Heunggongvirae</taxon>
        <taxon>Uroviricota</taxon>
        <taxon>Caudoviricetes</taxon>
        <taxon>Mimasvirus</taxon>
        <taxon>Mimasvirus GAP32</taxon>
    </lineage>
</organism>
<dbReference type="RefSeq" id="YP_006987366.1">
    <property type="nucleotide sequence ID" value="NC_019401.1"/>
</dbReference>
<dbReference type="Proteomes" id="UP000000457">
    <property type="component" value="Segment"/>
</dbReference>
<dbReference type="InterPro" id="IPR013429">
    <property type="entry name" value="Regulatory_FmdB_Zinc_ribbon"/>
</dbReference>
<reference evidence="2 3" key="1">
    <citation type="journal article" date="2014" name="Virology">
        <title>Supersize me: Cronobacter sakazakii phage GAP32.</title>
        <authorList>
            <person name="Abbasifar R."/>
            <person name="Griffiths M.W."/>
            <person name="Sabour P.M."/>
            <person name="Ackermann H.-W."/>
            <person name="Vandersteegen K."/>
            <person name="Lavigne R."/>
            <person name="Noben J.-P."/>
            <person name="Villa A.A."/>
            <person name="Abbasifar A."/>
            <person name="Nash J.H.E."/>
            <person name="Kropinski A.M."/>
        </authorList>
    </citation>
    <scope>NUCLEOTIDE SEQUENCE [LARGE SCALE GENOMIC DNA]</scope>
    <source>
        <strain evidence="2">GAP-32</strain>
    </source>
</reference>
<evidence type="ECO:0000313" key="2">
    <source>
        <dbReference type="EMBL" id="AFC21711.1"/>
    </source>
</evidence>
<dbReference type="SMART" id="SM00834">
    <property type="entry name" value="CxxC_CXXC_SSSS"/>
    <property type="match status" value="1"/>
</dbReference>
<keyword evidence="3" id="KW-1185">Reference proteome</keyword>
<dbReference type="EMBL" id="JN882285">
    <property type="protein sequence ID" value="AFC21711.1"/>
    <property type="molecule type" value="Genomic_DNA"/>
</dbReference>
<name>K4F650_9CAUD</name>
<gene>
    <name evidence="2" type="ORF">GAP32_261</name>
</gene>
<evidence type="ECO:0000313" key="3">
    <source>
        <dbReference type="Proteomes" id="UP000000457"/>
    </source>
</evidence>
<dbReference type="OrthoDB" id="25985at10239"/>
<evidence type="ECO:0000259" key="1">
    <source>
        <dbReference type="SMART" id="SM00834"/>
    </source>
</evidence>
<dbReference type="GeneID" id="13994001"/>
<proteinExistence type="predicted"/>